<reference evidence="1" key="2">
    <citation type="submission" date="2020-09" db="EMBL/GenBank/DDBJ databases">
        <authorList>
            <person name="Sun Q."/>
            <person name="Zhou Y."/>
        </authorList>
    </citation>
    <scope>NUCLEOTIDE SEQUENCE</scope>
    <source>
        <strain evidence="1">CGMCC 1.15454</strain>
    </source>
</reference>
<comment type="caution">
    <text evidence="1">The sequence shown here is derived from an EMBL/GenBank/DDBJ whole genome shotgun (WGS) entry which is preliminary data.</text>
</comment>
<name>A0A9W5TXH8_9BACI</name>
<protein>
    <submittedName>
        <fullName evidence="1">Uncharacterized protein</fullName>
    </submittedName>
</protein>
<dbReference type="RefSeq" id="WP_088051728.1">
    <property type="nucleotide sequence ID" value="NZ_BMJD01000014.1"/>
</dbReference>
<keyword evidence="2" id="KW-1185">Reference proteome</keyword>
<reference evidence="1" key="1">
    <citation type="journal article" date="2014" name="Int. J. Syst. Evol. Microbiol.">
        <title>Complete genome sequence of Corynebacterium casei LMG S-19264T (=DSM 44701T), isolated from a smear-ripened cheese.</title>
        <authorList>
            <consortium name="US DOE Joint Genome Institute (JGI-PGF)"/>
            <person name="Walter F."/>
            <person name="Albersmeier A."/>
            <person name="Kalinowski J."/>
            <person name="Ruckert C."/>
        </authorList>
    </citation>
    <scope>NUCLEOTIDE SEQUENCE</scope>
    <source>
        <strain evidence="1">CGMCC 1.15454</strain>
    </source>
</reference>
<accession>A0A9W5TXH8</accession>
<proteinExistence type="predicted"/>
<dbReference type="AlphaFoldDB" id="A0A9W5TXH8"/>
<gene>
    <name evidence="1" type="ORF">GCM10011409_21160</name>
</gene>
<evidence type="ECO:0000313" key="1">
    <source>
        <dbReference type="EMBL" id="GGB43315.1"/>
    </source>
</evidence>
<evidence type="ECO:0000313" key="2">
    <source>
        <dbReference type="Proteomes" id="UP000621492"/>
    </source>
</evidence>
<dbReference type="Proteomes" id="UP000621492">
    <property type="component" value="Unassembled WGS sequence"/>
</dbReference>
<dbReference type="EMBL" id="BMJD01000014">
    <property type="protein sequence ID" value="GGB43315.1"/>
    <property type="molecule type" value="Genomic_DNA"/>
</dbReference>
<organism evidence="1 2">
    <name type="scientific">Lentibacillus populi</name>
    <dbReference type="NCBI Taxonomy" id="1827502"/>
    <lineage>
        <taxon>Bacteria</taxon>
        <taxon>Bacillati</taxon>
        <taxon>Bacillota</taxon>
        <taxon>Bacilli</taxon>
        <taxon>Bacillales</taxon>
        <taxon>Bacillaceae</taxon>
        <taxon>Lentibacillus</taxon>
    </lineage>
</organism>
<sequence>MATIRMENERDMVLEADLPDLQTLIDEATRDFDHYKDEIAIIYEKMPKFDYKYFCFYAYSTYRLLETAMDFDTSDVGHFRLEAPDEFYYAFYGMIATLHTQGATVEN</sequence>